<dbReference type="GO" id="GO:0030127">
    <property type="term" value="C:COPII vesicle coat"/>
    <property type="evidence" value="ECO:0007669"/>
    <property type="project" value="InterPro"/>
</dbReference>
<dbReference type="SUPFAM" id="SSF82919">
    <property type="entry name" value="Zn-finger domain of Sec23/24"/>
    <property type="match status" value="1"/>
</dbReference>
<evidence type="ECO:0000313" key="13">
    <source>
        <dbReference type="EnsemblMetazoa" id="LLOJ002452-PA"/>
    </source>
</evidence>
<evidence type="ECO:0000256" key="3">
    <source>
        <dbReference type="ARBA" id="ARBA00008334"/>
    </source>
</evidence>
<dbReference type="SUPFAM" id="SSF82754">
    <property type="entry name" value="C-terminal, gelsolin-like domain of Sec23/24"/>
    <property type="match status" value="2"/>
</dbReference>
<feature type="domain" description="Zinc finger Sec23/Sec24-type" evidence="8">
    <location>
        <begin position="430"/>
        <end position="468"/>
    </location>
</feature>
<dbReference type="Gene3D" id="3.40.50.410">
    <property type="entry name" value="von Willebrand factor, type A domain"/>
    <property type="match status" value="1"/>
</dbReference>
<dbReference type="EnsemblMetazoa" id="LLOJ002452-RA">
    <property type="protein sequence ID" value="LLOJ002452-PA"/>
    <property type="gene ID" value="LLOJ002452"/>
</dbReference>
<dbReference type="GO" id="GO:0008270">
    <property type="term" value="F:zinc ion binding"/>
    <property type="evidence" value="ECO:0007669"/>
    <property type="project" value="InterPro"/>
</dbReference>
<dbReference type="EMBL" id="GITU01012069">
    <property type="protein sequence ID" value="MBC1180772.1"/>
    <property type="molecule type" value="Transcribed_RNA"/>
</dbReference>
<dbReference type="SUPFAM" id="SSF81995">
    <property type="entry name" value="beta-sandwich domain of Sec23/24"/>
    <property type="match status" value="1"/>
</dbReference>
<evidence type="ECO:0000256" key="2">
    <source>
        <dbReference type="ARBA" id="ARBA00004397"/>
    </source>
</evidence>
<organism evidence="13 14">
    <name type="scientific">Lutzomyia longipalpis</name>
    <name type="common">Sand fly</name>
    <dbReference type="NCBI Taxonomy" id="7200"/>
    <lineage>
        <taxon>Eukaryota</taxon>
        <taxon>Metazoa</taxon>
        <taxon>Ecdysozoa</taxon>
        <taxon>Arthropoda</taxon>
        <taxon>Hexapoda</taxon>
        <taxon>Insecta</taxon>
        <taxon>Pterygota</taxon>
        <taxon>Neoptera</taxon>
        <taxon>Endopterygota</taxon>
        <taxon>Diptera</taxon>
        <taxon>Nematocera</taxon>
        <taxon>Psychodoidea</taxon>
        <taxon>Psychodidae</taxon>
        <taxon>Lutzomyia</taxon>
        <taxon>Lutzomyia</taxon>
    </lineage>
</organism>
<dbReference type="AlphaFoldDB" id="A0A1B0CDN2"/>
<feature type="domain" description="Sec23/Sec24 helical" evidence="10">
    <location>
        <begin position="839"/>
        <end position="940"/>
    </location>
</feature>
<dbReference type="SUPFAM" id="SSF81811">
    <property type="entry name" value="Helical domain of Sec23/24"/>
    <property type="match status" value="1"/>
</dbReference>
<dbReference type="Gene3D" id="1.20.120.730">
    <property type="entry name" value="Sec23/Sec24 helical domain"/>
    <property type="match status" value="1"/>
</dbReference>
<dbReference type="GO" id="GO:0090110">
    <property type="term" value="P:COPII-coated vesicle cargo loading"/>
    <property type="evidence" value="ECO:0007669"/>
    <property type="project" value="TreeGrafter"/>
</dbReference>
<feature type="compositionally biased region" description="Pro residues" evidence="7">
    <location>
        <begin position="140"/>
        <end position="151"/>
    </location>
</feature>
<feature type="compositionally biased region" description="Low complexity" evidence="7">
    <location>
        <begin position="316"/>
        <end position="327"/>
    </location>
</feature>
<keyword evidence="5" id="KW-0653">Protein transport</keyword>
<dbReference type="InterPro" id="IPR041742">
    <property type="entry name" value="Sec24-like_trunk_dom"/>
</dbReference>
<comment type="subcellular location">
    <subcellularLocation>
        <location evidence="1">Cytoplasmic vesicle</location>
        <location evidence="1">COPII-coated vesicle membrane</location>
        <topology evidence="1">Peripheral membrane protein</topology>
        <orientation evidence="1">Cytoplasmic side</orientation>
    </subcellularLocation>
    <subcellularLocation>
        <location evidence="2">Endoplasmic reticulum membrane</location>
        <topology evidence="2">Peripheral membrane protein</topology>
        <orientation evidence="2">Cytoplasmic side</orientation>
    </subcellularLocation>
</comment>
<dbReference type="InterPro" id="IPR029006">
    <property type="entry name" value="ADF-H/Gelsolin-like_dom_sf"/>
</dbReference>
<feature type="compositionally biased region" description="Polar residues" evidence="7">
    <location>
        <begin position="121"/>
        <end position="137"/>
    </location>
</feature>
<evidence type="ECO:0000259" key="10">
    <source>
        <dbReference type="Pfam" id="PF04815"/>
    </source>
</evidence>
<dbReference type="PANTHER" id="PTHR13803:SF4">
    <property type="entry name" value="SECRETORY 24CD, ISOFORM C"/>
    <property type="match status" value="1"/>
</dbReference>
<reference evidence="13" key="3">
    <citation type="submission" date="2020-05" db="UniProtKB">
        <authorList>
            <consortium name="EnsemblMetazoa"/>
        </authorList>
    </citation>
    <scope>IDENTIFICATION</scope>
    <source>
        <strain evidence="13">Jacobina</strain>
    </source>
</reference>
<comment type="similarity">
    <text evidence="3">Belongs to the SEC23/SEC24 family. SEC24 subfamily.</text>
</comment>
<evidence type="ECO:0000256" key="5">
    <source>
        <dbReference type="ARBA" id="ARBA00022927"/>
    </source>
</evidence>
<dbReference type="FunFam" id="3.40.50.410:FF:000020">
    <property type="entry name" value="protein transport protein Sec24D isoform X1"/>
    <property type="match status" value="1"/>
</dbReference>
<feature type="compositionally biased region" description="Low complexity" evidence="7">
    <location>
        <begin position="255"/>
        <end position="265"/>
    </location>
</feature>
<dbReference type="InterPro" id="IPR050550">
    <property type="entry name" value="SEC23_SEC24_subfamily"/>
</dbReference>
<reference evidence="12" key="2">
    <citation type="journal article" date="2020" name="BMC">
        <title>Leishmania infection induces a limited differential gene expression in the sand fly midgut.</title>
        <authorList>
            <person name="Coutinho-Abreu I.V."/>
            <person name="Serafim T.D."/>
            <person name="Meneses C."/>
            <person name="Kamhawi S."/>
            <person name="Oliveira F."/>
            <person name="Valenzuela J.G."/>
        </authorList>
    </citation>
    <scope>NUCLEOTIDE SEQUENCE</scope>
    <source>
        <strain evidence="12">Jacobina</strain>
        <tissue evidence="12">Midgut</tissue>
    </source>
</reference>
<feature type="compositionally biased region" description="Polar residues" evidence="7">
    <location>
        <begin position="35"/>
        <end position="46"/>
    </location>
</feature>
<evidence type="ECO:0000313" key="14">
    <source>
        <dbReference type="Proteomes" id="UP000092461"/>
    </source>
</evidence>
<dbReference type="InterPro" id="IPR006896">
    <property type="entry name" value="Sec23/24_trunk_dom"/>
</dbReference>
<keyword evidence="6" id="KW-0968">Cytoplasmic vesicle</keyword>
<keyword evidence="14" id="KW-1185">Reference proteome</keyword>
<dbReference type="Pfam" id="PF04815">
    <property type="entry name" value="Sec23_helical"/>
    <property type="match status" value="1"/>
</dbReference>
<feature type="compositionally biased region" description="Pro residues" evidence="7">
    <location>
        <begin position="266"/>
        <end position="277"/>
    </location>
</feature>
<feature type="compositionally biased region" description="Pro residues" evidence="7">
    <location>
        <begin position="298"/>
        <end position="314"/>
    </location>
</feature>
<dbReference type="Gene3D" id="3.40.20.10">
    <property type="entry name" value="Severin"/>
    <property type="match status" value="2"/>
</dbReference>
<name>A0A1B0CDN2_LUTLO</name>
<feature type="region of interest" description="Disordered" evidence="7">
    <location>
        <begin position="1"/>
        <end position="338"/>
    </location>
</feature>
<evidence type="ECO:0000256" key="1">
    <source>
        <dbReference type="ARBA" id="ARBA00004299"/>
    </source>
</evidence>
<sequence>MNPQQMMRGPQPPMPQPSWQNPPGPQNPGMFNGNSQLNQLPGQMSGMNLGPPPTGQIPTSSPGQIPTGAPGQMPMGPPPTQFAPPPTSGPPISQPQTFAKVGQPPTTQQPFQNGPPVSHLNAVNNNMPQAPVASQANGFPAPPTQFKPQMPPSSFGAPPGGPGQMPPAARPPTQMAPPQGNPMGTQMPPQMANQAPQMPNQVPLMPQGPPMANQGPPMSHQGPPMPNQGPPMANQGPPMQNQGPLMANQGPPGPQMLNQMPQMANPMPPMPNQPPQQYPGYQPSFQGAPQQQQQYPQQPMPPGGQRFPPTPGYPGAPTMPQAQQQQQRRLDPDQMPNPIQVMSENQRQCQGPFVTNQPGLVPPLVTTKFVTHDQGNSGPRFVRSTMYSVPATADIMKQTAVPFALIISPFAKTIEGELTPPIVDFGEVGPIRCIRCKAYMCPNMQFIDGGRRFQCLLCKATTEVPPEYFQHLDHTGQRTYEFVATKDYCRNNVPPKPPAIIFVIDVSYNNVKSGLVNLLCSEMRSILKNLAKDQGHDRSYMKVGFITYNNTVHFYNCKASLAQPQMMIVGDVQEMFMPLLDGFLCDVEESGAVIDALMEQIPAMFADTRETETILQPAIQAGLEALRASECAGKLLVFHSSLPIAEAPGKLKNRDDRKLLGTEKEKTVLTPQTTSYNNLGQECVQIGCSVDLFIFNNSYIDLATIGQVARLTGGQVNKYTYFQADIDGERLIQDISKNISRPIAFDSVMRVRSSTGIRPTDFYGHFFMSNTTDMEIASIDSDKAVAIEIKHDDKLPPEENVYIQVALLYTSCSGQRRLRVMNLCLKTCTQIADLYRSCDLDATILFFAKQGMAKLLENTPKLVKDNLVNRCAQILACYRKNCASPASAGQLILPESMKLLPLYTSCLLKNDAFSGGSDMTVDDRSFVMQLVSTMDLPTSVSYFYPRLIPIHDIDPNGTDIPDSIRCTAEKIMEDGAYILEFTQGVFGVASVQQIDAERSNLPTLDHPLSQRVRNIVETLQANKQRNMRITIIRQRDKLESVMRHFLVEDRGTDGTASYVDFLYHEQVGSKTCRSEYEESRSFSQNRTRQMRYRRALFGGRCPEFTQGVFGVASVQQIDAERSNLPTLDHPLSQRVRNIVETLQANKQRNMRITIIRQRDKLESVMRHFLVEDRGTDGTASYVDFLYHEQVGSKTCRSEYEESRSFSQNRTRQMRYRRALFGGRW</sequence>
<dbReference type="Pfam" id="PF04811">
    <property type="entry name" value="Sec23_trunk"/>
    <property type="match status" value="1"/>
</dbReference>
<dbReference type="InterPro" id="IPR036465">
    <property type="entry name" value="vWFA_dom_sf"/>
</dbReference>
<dbReference type="InterPro" id="IPR036180">
    <property type="entry name" value="Gelsolin-like_dom_sf"/>
</dbReference>
<feature type="compositionally biased region" description="Low complexity" evidence="7">
    <location>
        <begin position="186"/>
        <end position="201"/>
    </location>
</feature>
<dbReference type="CDD" id="cd01479">
    <property type="entry name" value="Sec24-like"/>
    <property type="match status" value="1"/>
</dbReference>
<dbReference type="InterPro" id="IPR036174">
    <property type="entry name" value="Znf_Sec23_Sec24_sf"/>
</dbReference>
<dbReference type="PANTHER" id="PTHR13803">
    <property type="entry name" value="SEC24-RELATED PROTEIN"/>
    <property type="match status" value="1"/>
</dbReference>
<feature type="domain" description="Sec23/Sec24 trunk" evidence="9">
    <location>
        <begin position="495"/>
        <end position="739"/>
    </location>
</feature>
<dbReference type="InterPro" id="IPR012990">
    <property type="entry name" value="Beta-sandwich_Sec23_24"/>
</dbReference>
<dbReference type="GO" id="GO:0000149">
    <property type="term" value="F:SNARE binding"/>
    <property type="evidence" value="ECO:0007669"/>
    <property type="project" value="TreeGrafter"/>
</dbReference>
<keyword evidence="4" id="KW-0813">Transport</keyword>
<evidence type="ECO:0000259" key="11">
    <source>
        <dbReference type="Pfam" id="PF08033"/>
    </source>
</evidence>
<dbReference type="GO" id="GO:0070971">
    <property type="term" value="C:endoplasmic reticulum exit site"/>
    <property type="evidence" value="ECO:0007669"/>
    <property type="project" value="TreeGrafter"/>
</dbReference>
<proteinExistence type="inferred from homology"/>
<evidence type="ECO:0000259" key="9">
    <source>
        <dbReference type="Pfam" id="PF04811"/>
    </source>
</evidence>
<dbReference type="InterPro" id="IPR006900">
    <property type="entry name" value="Sec23/24_helical_dom"/>
</dbReference>
<dbReference type="EMBL" id="AJWK01008028">
    <property type="status" value="NOT_ANNOTATED_CDS"/>
    <property type="molecule type" value="Genomic_DNA"/>
</dbReference>
<reference evidence="14" key="1">
    <citation type="submission" date="2012-05" db="EMBL/GenBank/DDBJ databases">
        <title>Whole Genome Assembly of Lutzomyia longipalpis.</title>
        <authorList>
            <person name="Richards S."/>
            <person name="Qu C."/>
            <person name="Dillon R."/>
            <person name="Worley K."/>
            <person name="Scherer S."/>
            <person name="Batterton M."/>
            <person name="Taylor A."/>
            <person name="Hawes A."/>
            <person name="Hernandez B."/>
            <person name="Kovar C."/>
            <person name="Mandapat C."/>
            <person name="Pham C."/>
            <person name="Qu C."/>
            <person name="Jing C."/>
            <person name="Bess C."/>
            <person name="Bandaranaike D."/>
            <person name="Ngo D."/>
            <person name="Ongeri F."/>
            <person name="Arias F."/>
            <person name="Lara F."/>
            <person name="Weissenberger G."/>
            <person name="Kamau G."/>
            <person name="Han H."/>
            <person name="Shen H."/>
            <person name="Dinh H."/>
            <person name="Khalil I."/>
            <person name="Jones J."/>
            <person name="Shafer J."/>
            <person name="Jayaseelan J."/>
            <person name="Quiroz J."/>
            <person name="Blankenburg K."/>
            <person name="Nguyen L."/>
            <person name="Jackson L."/>
            <person name="Francisco L."/>
            <person name="Tang L.-Y."/>
            <person name="Pu L.-L."/>
            <person name="Perales L."/>
            <person name="Lorensuhewa L."/>
            <person name="Munidasa M."/>
            <person name="Coyle M."/>
            <person name="Taylor M."/>
            <person name="Puazo M."/>
            <person name="Firestine M."/>
            <person name="Scheel M."/>
            <person name="Javaid M."/>
            <person name="Wang M."/>
            <person name="Li M."/>
            <person name="Tabassum N."/>
            <person name="Saada N."/>
            <person name="Osuji N."/>
            <person name="Aqrawi P."/>
            <person name="Fu Q."/>
            <person name="Thornton R."/>
            <person name="Raj R."/>
            <person name="Goodspeed R."/>
            <person name="Mata R."/>
            <person name="Najjar R."/>
            <person name="Gubbala S."/>
            <person name="Lee S."/>
            <person name="Denson S."/>
            <person name="Patil S."/>
            <person name="Macmil S."/>
            <person name="Qi S."/>
            <person name="Matskevitch T."/>
            <person name="Palculict T."/>
            <person name="Mathew T."/>
            <person name="Vee V."/>
            <person name="Velamala V."/>
            <person name="Korchina V."/>
            <person name="Cai W."/>
            <person name="Liu W."/>
            <person name="Dai W."/>
            <person name="Zou X."/>
            <person name="Zhu Y."/>
            <person name="Zhang Y."/>
            <person name="Wu Y.-Q."/>
            <person name="Xin Y."/>
            <person name="Nazarath L."/>
            <person name="Kovar C."/>
            <person name="Han Y."/>
            <person name="Muzny D."/>
            <person name="Gibbs R."/>
        </authorList>
    </citation>
    <scope>NUCLEOTIDE SEQUENCE [LARGE SCALE GENOMIC DNA]</scope>
    <source>
        <strain evidence="14">Jacobina</strain>
    </source>
</reference>
<dbReference type="Gene3D" id="2.30.30.380">
    <property type="entry name" value="Zn-finger domain of Sec23/24"/>
    <property type="match status" value="1"/>
</dbReference>
<dbReference type="Gene3D" id="2.60.40.1670">
    <property type="entry name" value="beta-sandwich domain of Sec23/24"/>
    <property type="match status" value="1"/>
</dbReference>
<dbReference type="InterPro" id="IPR006895">
    <property type="entry name" value="Znf_Sec23_Sec24"/>
</dbReference>
<feature type="domain" description="Sec23/Sec24 beta-sandwich" evidence="11">
    <location>
        <begin position="744"/>
        <end position="827"/>
    </location>
</feature>
<accession>A0A1B0CDN2</accession>
<evidence type="ECO:0000259" key="8">
    <source>
        <dbReference type="Pfam" id="PF04810"/>
    </source>
</evidence>
<evidence type="ECO:0000256" key="4">
    <source>
        <dbReference type="ARBA" id="ARBA00022448"/>
    </source>
</evidence>
<dbReference type="GO" id="GO:0005789">
    <property type="term" value="C:endoplasmic reticulum membrane"/>
    <property type="evidence" value="ECO:0007669"/>
    <property type="project" value="UniProtKB-SubCell"/>
</dbReference>
<dbReference type="InterPro" id="IPR036175">
    <property type="entry name" value="Sec23/24_helical_dom_sf"/>
</dbReference>
<feature type="compositionally biased region" description="Low complexity" evidence="7">
    <location>
        <begin position="278"/>
        <end position="297"/>
    </location>
</feature>
<feature type="compositionally biased region" description="Pro residues" evidence="7">
    <location>
        <begin position="10"/>
        <end position="26"/>
    </location>
</feature>
<dbReference type="VEuPathDB" id="VectorBase:LLONM1_003139"/>
<dbReference type="GO" id="GO:0006886">
    <property type="term" value="P:intracellular protein transport"/>
    <property type="evidence" value="ECO:0007669"/>
    <property type="project" value="InterPro"/>
</dbReference>
<dbReference type="SUPFAM" id="SSF53300">
    <property type="entry name" value="vWA-like"/>
    <property type="match status" value="1"/>
</dbReference>
<feature type="compositionally biased region" description="Pro residues" evidence="7">
    <location>
        <begin position="159"/>
        <end position="170"/>
    </location>
</feature>
<evidence type="ECO:0000256" key="7">
    <source>
        <dbReference type="SAM" id="MobiDB-lite"/>
    </source>
</evidence>
<dbReference type="Proteomes" id="UP000092461">
    <property type="component" value="Unassembled WGS sequence"/>
</dbReference>
<protein>
    <submittedName>
        <fullName evidence="12">Putative vesicle coat complex copii subunit sec24/subunit sfb2</fullName>
    </submittedName>
</protein>
<evidence type="ECO:0000256" key="6">
    <source>
        <dbReference type="ARBA" id="ARBA00023329"/>
    </source>
</evidence>
<evidence type="ECO:0000313" key="12">
    <source>
        <dbReference type="EMBL" id="MBC1180772.1"/>
    </source>
</evidence>
<dbReference type="Pfam" id="PF04810">
    <property type="entry name" value="zf-Sec23_Sec24"/>
    <property type="match status" value="1"/>
</dbReference>
<dbReference type="Pfam" id="PF08033">
    <property type="entry name" value="Sec23_BS"/>
    <property type="match status" value="1"/>
</dbReference>
<dbReference type="EMBL" id="AJWK01008029">
    <property type="status" value="NOT_ANNOTATED_CDS"/>
    <property type="molecule type" value="Genomic_DNA"/>
</dbReference>
<feature type="compositionally biased region" description="Pro residues" evidence="7">
    <location>
        <begin position="75"/>
        <end position="93"/>
    </location>
</feature>
<dbReference type="VEuPathDB" id="VectorBase:LLOJ002452"/>